<dbReference type="PANTHER" id="PTHR35841:SF1">
    <property type="entry name" value="PHOSPHONATES-BINDING PERIPLASMIC PROTEIN"/>
    <property type="match status" value="1"/>
</dbReference>
<reference evidence="1 2" key="1">
    <citation type="submission" date="2023-03" db="EMBL/GenBank/DDBJ databases">
        <title>Roseibium porphyridii sp. nov. and Roseibium rhodosorbium sp. nov. isolated from marine algae, Porphyridium cruentum and Rhodosorus marinus, respectively.</title>
        <authorList>
            <person name="Lee M.W."/>
            <person name="Choi B.J."/>
            <person name="Lee J.K."/>
            <person name="Choi D.G."/>
            <person name="Baek J.H."/>
            <person name="Bayburt H."/>
            <person name="Kim J.M."/>
            <person name="Han D.M."/>
            <person name="Kim K.H."/>
            <person name="Jeon C.O."/>
        </authorList>
    </citation>
    <scope>NUCLEOTIDE SEQUENCE [LARGE SCALE GENOMIC DNA]</scope>
    <source>
        <strain evidence="1 2">KMA01</strain>
    </source>
</reference>
<proteinExistence type="predicted"/>
<sequence length="273" mass="29688">MPVYHPVRLPMYDWPEVRKATSALEEAFQDAITTALGIGPEQFTPWPIELDVHESWSEPGVLLTQTCGYPLTHALNGRVRLLGAAHYAAPGCRDHFYCSQIIVGKNSSHETLEDLRGARAVFNTPDSQSGMNAFRRSVAPLSNGKPFFSSVVESGGHLKSVKAVAAGEADVASIDAVCWWLVCQEFPELADKVRPIAQTLPAPGLPMITSNRFSVAQAAQIADVVADVLQDQKTQKSRERLGIRGFSKLGLEDYASIPAMEREASVLGYPVLA</sequence>
<organism evidence="1 2">
    <name type="scientific">Roseibium porphyridii</name>
    <dbReference type="NCBI Taxonomy" id="2866279"/>
    <lineage>
        <taxon>Bacteria</taxon>
        <taxon>Pseudomonadati</taxon>
        <taxon>Pseudomonadota</taxon>
        <taxon>Alphaproteobacteria</taxon>
        <taxon>Hyphomicrobiales</taxon>
        <taxon>Stappiaceae</taxon>
        <taxon>Roseibium</taxon>
    </lineage>
</organism>
<dbReference type="EMBL" id="CP120863">
    <property type="protein sequence ID" value="WFE92420.1"/>
    <property type="molecule type" value="Genomic_DNA"/>
</dbReference>
<gene>
    <name evidence="1" type="ORF">K1718_05560</name>
</gene>
<name>A0ABY8FGQ7_9HYPH</name>
<dbReference type="PANTHER" id="PTHR35841">
    <property type="entry name" value="PHOSPHONATES-BINDING PERIPLASMIC PROTEIN"/>
    <property type="match status" value="1"/>
</dbReference>
<evidence type="ECO:0000313" key="1">
    <source>
        <dbReference type="EMBL" id="WFE92420.1"/>
    </source>
</evidence>
<evidence type="ECO:0000313" key="2">
    <source>
        <dbReference type="Proteomes" id="UP001209803"/>
    </source>
</evidence>
<dbReference type="Proteomes" id="UP001209803">
    <property type="component" value="Chromosome"/>
</dbReference>
<protein>
    <submittedName>
        <fullName evidence="1">PhnD/SsuA/transferrin family substrate-binding protein</fullName>
    </submittedName>
</protein>
<dbReference type="SUPFAM" id="SSF53850">
    <property type="entry name" value="Periplasmic binding protein-like II"/>
    <property type="match status" value="1"/>
</dbReference>
<dbReference type="Pfam" id="PF12974">
    <property type="entry name" value="Phosphonate-bd"/>
    <property type="match status" value="1"/>
</dbReference>
<accession>A0ABY8FGQ7</accession>
<dbReference type="Gene3D" id="3.40.190.10">
    <property type="entry name" value="Periplasmic binding protein-like II"/>
    <property type="match status" value="1"/>
</dbReference>
<dbReference type="RefSeq" id="WP_247649405.1">
    <property type="nucleotide sequence ID" value="NZ_CP120863.1"/>
</dbReference>
<keyword evidence="2" id="KW-1185">Reference proteome</keyword>